<feature type="region of interest" description="Disordered" evidence="2">
    <location>
        <begin position="1782"/>
        <end position="1829"/>
    </location>
</feature>
<gene>
    <name evidence="4" type="ORF">ANCDUO_03340</name>
</gene>
<dbReference type="Pfam" id="PF03564">
    <property type="entry name" value="DUF1759"/>
    <property type="match status" value="1"/>
</dbReference>
<feature type="coiled-coil region" evidence="1">
    <location>
        <begin position="52"/>
        <end position="97"/>
    </location>
</feature>
<evidence type="ECO:0000256" key="1">
    <source>
        <dbReference type="SAM" id="Coils"/>
    </source>
</evidence>
<feature type="region of interest" description="Disordered" evidence="2">
    <location>
        <begin position="427"/>
        <end position="471"/>
    </location>
</feature>
<keyword evidence="5" id="KW-1185">Reference proteome</keyword>
<dbReference type="OrthoDB" id="5864674at2759"/>
<feature type="region of interest" description="Disordered" evidence="2">
    <location>
        <begin position="1579"/>
        <end position="1648"/>
    </location>
</feature>
<dbReference type="InterPro" id="IPR005312">
    <property type="entry name" value="DUF1759"/>
</dbReference>
<protein>
    <submittedName>
        <fullName evidence="4">Pao retrotransposon peptidase</fullName>
    </submittedName>
</protein>
<feature type="coiled-coil region" evidence="1">
    <location>
        <begin position="217"/>
        <end position="268"/>
    </location>
</feature>
<dbReference type="Pfam" id="PF07245">
    <property type="entry name" value="Phlebovirus_G2"/>
    <property type="match status" value="1"/>
</dbReference>
<evidence type="ECO:0000313" key="5">
    <source>
        <dbReference type="Proteomes" id="UP000054047"/>
    </source>
</evidence>
<reference evidence="4 5" key="1">
    <citation type="submission" date="2013-12" db="EMBL/GenBank/DDBJ databases">
        <title>Draft genome of the parsitic nematode Ancylostoma duodenale.</title>
        <authorList>
            <person name="Mitreva M."/>
        </authorList>
    </citation>
    <scope>NUCLEOTIDE SEQUENCE [LARGE SCALE GENOMIC DNA]</scope>
    <source>
        <strain evidence="4 5">Zhejiang</strain>
    </source>
</reference>
<feature type="region of interest" description="Disordered" evidence="2">
    <location>
        <begin position="1844"/>
        <end position="1884"/>
    </location>
</feature>
<sequence length="1978" mass="225954">MSIQLGTSKRLLNKKVDTVISRFKTEQLETLSAASVEDESSPYFIRESILQLEESIGAINTANTKIEELLREYAIELDELENASQKDQEDFEEYSSKAETALTSAFDYILLLQARLRAFKSCVDQIIPSASPTILGENIPNGGSSTTKFELPTLPIPTFRGNIWDWANFWELFNANVHSQPLPDLYKFNYLLNALEGDAYESVKKFQVIPDNYMKAIDFLRNKYENTEELVTRLIDRLENCQLRSPLLKDQRSLLEQIQVAIMQLLQQGEQVDGQWFIKQVLSKFPTTVQRKVLTKKHSLPAENPFKMGTLLKFLEEIISGEEMISLYMKKNFTSPSMDNPCKQTREQHKFRSSECMYCGKSHKSVECDRYKTPQERSKYLREHKLFLICASPQHLTSQCKKRHCFQCQGVHHTSCCFFKFHPHVRPSSPTTESSNQVHQAKRSRLKNNQAKDSRTTKSSRKVNQLTIEQPSEEETAILELQSAHGVKQAQGTFLSTGEMTALDPKVKTLRRFPTGQLNHLSQVTDETQLSEKDTWNGYWTLEAQVHMMATSLQIEEDNHEQDLWEKFWALETEEFSNSEREEQALVDKQVWNNFKNSVLLRFRIGRIAIISDVEKAFLQVRLHEVDRDATRCFWLRNHKLPPSNENVQVLRFTRVTFGLMASPFLLAATTHHHLDQYEHERKLVEEMKENLYVDNLILCVDAAEDAIYTCSRTKQMFKELNMNLREFPSNDPETIKSIPDKDRSSEHVPKVLRTKWDSASDCLEISCPLENSPSVTKRIVASVIASIYDPFGWLVPLLHKAKVFLRLLWEENSDWDTKVPQERENEWTRICEEIRGFREIIPRIPMIITFADASAEAIASYVYLRSSHSVNLMMAKGKLTTLKSATIMPKMELNAATLAMRLTNSVVSQLQSVLTIQQVFIFSDSEIVLGWIRKKPLKDAGLMVFNRLVEIDKIIASLQNLGCHVQFGHVPSIENPADGGTRGLGKTEFLNHFWWEGPKFLKKEPQTWANEYKLFHPDSSSEGSEEEQATHKEARVSTSTKTPRKPSCVDIFSPLQSHSLVILKCIVAYVLRFIRILVTRISKKRTHPVVVTPLLKEPLEAQKTSLSAAEIVIASKILVKQHQLAMITQVIIRSMPHLNVQKDEEGLFRCFGRLGNSTLENEKRNPLIILQNSWLAQAVIRDYHIKRHPGISHTMALLGILPQVELVNVLSHSSTICTEYEMGQACKIQLSEILKINPFKREACFKLTRNQTTIHEIRASWKSLILTCEKETDYFTRDTDHNVIDSKRCPHMGSCVSNKRAAVNSSSIIPELDIFNKYPGNTYCVESCGGPGCDCFYWRSGCLFYRIYLTPRTTQVFEVYHCNRWQETVAFEFTHFDAVKGKTKTFSAHMLPNVPIKWKSFTFTLTSITVPPMPLLHTSFISDGNNTALWKAELKPSSCCNNETAATKLRFTKAEVLCDTTSFTIPCDRGGIESVLRFSFSRAQVQVKRSVSCGEVVSEFEIGSILKFTDTIHGSMIRWLEGRSNSLTEFQLPDIWHIANVFLQWYKTLIATLVTLLVMSQRRRRRWRDDVPSSIYASDKSNSIRSGNATPSGAERNPSTSESCRHGWSSMDLHDGRHHLSAGGTRTANSPHEQMPQDSNGHKGGDLKIGNLVYPDGPDLRNACGGMQDLSGEETRMAARRDTPRTRRPSSKCIEPGQKSAELRQDEYPKYAGPPDQVRKEIKEILRGRPWIPRSSFGRSAEGGMEHRRGKVDHANLGIAGQLQEREKRIEQLEAKVVKIEQAAAGDPSRPDERKGEERVVSNHESSRSRRHSVDDRQVQAVEDQGVPDAEYWERMVDEIKEDRRADSSADPFQEPKLIPISPATSEEGVEPLPKSPRMERHPVSRWGAMSTEMLEREVAEMKRYFQVFPFRKLGDSSRGMQGDIICAFCEAECQHYSDSCAQVVNGDQRLEIINIKGWCKYYWEDCPAYALDMGSD</sequence>
<proteinExistence type="predicted"/>
<dbReference type="PANTHER" id="PTHR47331">
    <property type="entry name" value="PHD-TYPE DOMAIN-CONTAINING PROTEIN"/>
    <property type="match status" value="1"/>
</dbReference>
<feature type="region of interest" description="Disordered" evidence="2">
    <location>
        <begin position="1018"/>
        <end position="1046"/>
    </location>
</feature>
<evidence type="ECO:0000259" key="3">
    <source>
        <dbReference type="Pfam" id="PF07245"/>
    </source>
</evidence>
<dbReference type="EMBL" id="KN727162">
    <property type="protein sequence ID" value="KIH66331.1"/>
    <property type="molecule type" value="Genomic_DNA"/>
</dbReference>
<feature type="compositionally biased region" description="Polar residues" evidence="2">
    <location>
        <begin position="1625"/>
        <end position="1640"/>
    </location>
</feature>
<dbReference type="Gene3D" id="2.60.98.50">
    <property type="match status" value="1"/>
</dbReference>
<feature type="compositionally biased region" description="Basic and acidic residues" evidence="2">
    <location>
        <begin position="1674"/>
        <end position="1686"/>
    </location>
</feature>
<dbReference type="InterPro" id="IPR009878">
    <property type="entry name" value="Phlebovirus_G2_fusion"/>
</dbReference>
<feature type="compositionally biased region" description="Polar residues" evidence="2">
    <location>
        <begin position="1579"/>
        <end position="1603"/>
    </location>
</feature>
<feature type="compositionally biased region" description="Basic and acidic residues" evidence="2">
    <location>
        <begin position="1790"/>
        <end position="1819"/>
    </location>
</feature>
<organism evidence="4 5">
    <name type="scientific">Ancylostoma duodenale</name>
    <dbReference type="NCBI Taxonomy" id="51022"/>
    <lineage>
        <taxon>Eukaryota</taxon>
        <taxon>Metazoa</taxon>
        <taxon>Ecdysozoa</taxon>
        <taxon>Nematoda</taxon>
        <taxon>Chromadorea</taxon>
        <taxon>Rhabditida</taxon>
        <taxon>Rhabditina</taxon>
        <taxon>Rhabditomorpha</taxon>
        <taxon>Strongyloidea</taxon>
        <taxon>Ancylostomatidae</taxon>
        <taxon>Ancylostomatinae</taxon>
        <taxon>Ancylostoma</taxon>
    </lineage>
</organism>
<dbReference type="SUPFAM" id="SSF56672">
    <property type="entry name" value="DNA/RNA polymerases"/>
    <property type="match status" value="1"/>
</dbReference>
<dbReference type="Pfam" id="PF05380">
    <property type="entry name" value="Peptidase_A17"/>
    <property type="match status" value="1"/>
</dbReference>
<feature type="region of interest" description="Disordered" evidence="2">
    <location>
        <begin position="1672"/>
        <end position="1716"/>
    </location>
</feature>
<feature type="domain" description="Phlebovirus glycoprotein G2 fusion" evidence="3">
    <location>
        <begin position="1208"/>
        <end position="1465"/>
    </location>
</feature>
<feature type="compositionally biased region" description="Polar residues" evidence="2">
    <location>
        <begin position="428"/>
        <end position="439"/>
    </location>
</feature>
<dbReference type="Proteomes" id="UP000054047">
    <property type="component" value="Unassembled WGS sequence"/>
</dbReference>
<name>A0A0C2HA02_9BILA</name>
<evidence type="ECO:0000313" key="4">
    <source>
        <dbReference type="EMBL" id="KIH66331.1"/>
    </source>
</evidence>
<keyword evidence="1" id="KW-0175">Coiled coil</keyword>
<evidence type="ECO:0000256" key="2">
    <source>
        <dbReference type="SAM" id="MobiDB-lite"/>
    </source>
</evidence>
<dbReference type="InterPro" id="IPR043502">
    <property type="entry name" value="DNA/RNA_pol_sf"/>
</dbReference>
<dbReference type="PANTHER" id="PTHR47331:SF4">
    <property type="entry name" value="PEPTIDASE S1 DOMAIN-CONTAINING PROTEIN"/>
    <property type="match status" value="1"/>
</dbReference>
<accession>A0A0C2HA02</accession>
<dbReference type="InterPro" id="IPR008042">
    <property type="entry name" value="Retrotrans_Pao"/>
</dbReference>